<dbReference type="OrthoDB" id="5800121at2759"/>
<organism evidence="1 2">
    <name type="scientific">Teladorsagia circumcincta</name>
    <name type="common">Brown stomach worm</name>
    <name type="synonym">Ostertagia circumcincta</name>
    <dbReference type="NCBI Taxonomy" id="45464"/>
    <lineage>
        <taxon>Eukaryota</taxon>
        <taxon>Metazoa</taxon>
        <taxon>Ecdysozoa</taxon>
        <taxon>Nematoda</taxon>
        <taxon>Chromadorea</taxon>
        <taxon>Rhabditida</taxon>
        <taxon>Rhabditina</taxon>
        <taxon>Rhabditomorpha</taxon>
        <taxon>Strongyloidea</taxon>
        <taxon>Trichostrongylidae</taxon>
        <taxon>Teladorsagia</taxon>
    </lineage>
</organism>
<name>A0A2G9UH12_TELCI</name>
<sequence>MASAEDSNDSQALNTRARVSYHFWRYFMSEGRKKLATYNKDREVKIAILKEQVLRKSDETNMGRPGSVISSFGSEPLPNILFSYHYFNNKQYLTRYGDQDVPLSCLDHASGHIRNDTIRERFGVAPIADKMREARLRWYGHVLRGNDDSVRKRL</sequence>
<protein>
    <submittedName>
        <fullName evidence="1">Uncharacterized protein</fullName>
    </submittedName>
</protein>
<proteinExistence type="predicted"/>
<dbReference type="AlphaFoldDB" id="A0A2G9UH12"/>
<keyword evidence="2" id="KW-1185">Reference proteome</keyword>
<accession>A0A2G9UH12</accession>
<gene>
    <name evidence="1" type="ORF">TELCIR_08705</name>
</gene>
<reference evidence="1 2" key="1">
    <citation type="submission" date="2015-09" db="EMBL/GenBank/DDBJ databases">
        <title>Draft genome of the parasitic nematode Teladorsagia circumcincta isolate WARC Sus (inbred).</title>
        <authorList>
            <person name="Mitreva M."/>
        </authorList>
    </citation>
    <scope>NUCLEOTIDE SEQUENCE [LARGE SCALE GENOMIC DNA]</scope>
    <source>
        <strain evidence="1 2">S</strain>
    </source>
</reference>
<evidence type="ECO:0000313" key="1">
    <source>
        <dbReference type="EMBL" id="PIO69466.1"/>
    </source>
</evidence>
<dbReference type="Proteomes" id="UP000230423">
    <property type="component" value="Unassembled WGS sequence"/>
</dbReference>
<dbReference type="EMBL" id="KZ346644">
    <property type="protein sequence ID" value="PIO69466.1"/>
    <property type="molecule type" value="Genomic_DNA"/>
</dbReference>
<evidence type="ECO:0000313" key="2">
    <source>
        <dbReference type="Proteomes" id="UP000230423"/>
    </source>
</evidence>